<evidence type="ECO:0000313" key="2">
    <source>
        <dbReference type="EMBL" id="PKC71696.1"/>
    </source>
</evidence>
<dbReference type="VEuPathDB" id="FungiDB:RhiirFUN_008369"/>
<accession>A0A2N0S802</accession>
<evidence type="ECO:0000256" key="1">
    <source>
        <dbReference type="SAM" id="Coils"/>
    </source>
</evidence>
<dbReference type="VEuPathDB" id="FungiDB:FUN_007993"/>
<dbReference type="AlphaFoldDB" id="A0A2N0S802"/>
<keyword evidence="1" id="KW-0175">Coiled coil</keyword>
<dbReference type="EMBL" id="LLXH01000155">
    <property type="protein sequence ID" value="PKC71696.1"/>
    <property type="molecule type" value="Genomic_DNA"/>
</dbReference>
<comment type="caution">
    <text evidence="2">The sequence shown here is derived from an EMBL/GenBank/DDBJ whole genome shotgun (WGS) entry which is preliminary data.</text>
</comment>
<reference evidence="2 3" key="1">
    <citation type="submission" date="2017-10" db="EMBL/GenBank/DDBJ databases">
        <title>Extensive intraspecific genome diversity in a model arbuscular mycorrhizal fungus.</title>
        <authorList>
            <person name="Chen E.C.H."/>
            <person name="Morin E."/>
            <person name="Baudet D."/>
            <person name="Noel J."/>
            <person name="Ndikumana S."/>
            <person name="Charron P."/>
            <person name="St-Onge C."/>
            <person name="Giorgi J."/>
            <person name="Grigoriev I.V."/>
            <person name="Roux C."/>
            <person name="Martin F.M."/>
            <person name="Corradi N."/>
        </authorList>
    </citation>
    <scope>NUCLEOTIDE SEQUENCE [LARGE SCALE GENOMIC DNA]</scope>
    <source>
        <strain evidence="2 3">A1</strain>
    </source>
</reference>
<feature type="coiled-coil region" evidence="1">
    <location>
        <begin position="30"/>
        <end position="71"/>
    </location>
</feature>
<dbReference type="VEuPathDB" id="FungiDB:RhiirA1_390346"/>
<gene>
    <name evidence="2" type="ORF">RhiirA1_390346</name>
</gene>
<proteinExistence type="predicted"/>
<evidence type="ECO:0000313" key="3">
    <source>
        <dbReference type="Proteomes" id="UP000232688"/>
    </source>
</evidence>
<sequence length="485" mass="57158">MAQDLSEVTSYQTNYEKIINDPIYEEIKLNKRLNEEIKFSKTLCNQLKNKYENLEKYCEDLQNNFNNVNNILREKQEFKKNIGDLNDHNTRLIKLLIETLEEKNDVIQEKDNTIQEKDRKIQVIDNLIKEKDKEIQAKDIIIQEKDNIIQDKDNIIKEKDNIIEELVNNFQATDNIVQEKYNKIQEIIKKDKDIQDLKQIIILLREEASRCQAALGSAIELYDENNSLFLRKDILCLQDSLEVYITNCKPRTEINIPGVQNLLKKYGSKTTITAKDPRKPLIKAVLQRHAIEQIINYAKEYFDSPYTREIETIMLKKANNLSRLAEDFANQRDGVDEPTKVLHIKLRQEICAALINRGFNNVVNKKKNQSFPHNFISEYQDVLNNEIGKYRRILDPERRKNVENMAGEVIRKVVTLFWFQLRIQEPIPQKFWFGHNENIDPCRMVGRWDEDEIDNIVVDVCYFPLIANDSKVYTCAKIFPSSKNR</sequence>
<name>A0A2N0S802_9GLOM</name>
<dbReference type="Proteomes" id="UP000232688">
    <property type="component" value="Unassembled WGS sequence"/>
</dbReference>
<organism evidence="2 3">
    <name type="scientific">Rhizophagus irregularis</name>
    <dbReference type="NCBI Taxonomy" id="588596"/>
    <lineage>
        <taxon>Eukaryota</taxon>
        <taxon>Fungi</taxon>
        <taxon>Fungi incertae sedis</taxon>
        <taxon>Mucoromycota</taxon>
        <taxon>Glomeromycotina</taxon>
        <taxon>Glomeromycetes</taxon>
        <taxon>Glomerales</taxon>
        <taxon>Glomeraceae</taxon>
        <taxon>Rhizophagus</taxon>
    </lineage>
</organism>
<protein>
    <submittedName>
        <fullName evidence="2">Uncharacterized protein</fullName>
    </submittedName>
</protein>
<reference evidence="2 3" key="2">
    <citation type="submission" date="2017-10" db="EMBL/GenBank/DDBJ databases">
        <title>Genome analyses suggest a sexual origin of heterokaryosis in a supposedly ancient asexual fungus.</title>
        <authorList>
            <person name="Corradi N."/>
            <person name="Sedzielewska K."/>
            <person name="Noel J."/>
            <person name="Charron P."/>
            <person name="Farinelli L."/>
            <person name="Marton T."/>
            <person name="Kruger M."/>
            <person name="Pelin A."/>
            <person name="Brachmann A."/>
            <person name="Corradi N."/>
        </authorList>
    </citation>
    <scope>NUCLEOTIDE SEQUENCE [LARGE SCALE GENOMIC DNA]</scope>
    <source>
        <strain evidence="2 3">A1</strain>
    </source>
</reference>